<evidence type="ECO:0000256" key="1">
    <source>
        <dbReference type="ARBA" id="ARBA00004141"/>
    </source>
</evidence>
<keyword evidence="3 5" id="KW-1133">Transmembrane helix</keyword>
<dbReference type="GO" id="GO:0015179">
    <property type="term" value="F:L-amino acid transmembrane transporter activity"/>
    <property type="evidence" value="ECO:0007669"/>
    <property type="project" value="TreeGrafter"/>
</dbReference>
<evidence type="ECO:0000256" key="4">
    <source>
        <dbReference type="ARBA" id="ARBA00023136"/>
    </source>
</evidence>
<name>A0A3E0X2G3_9GAMM</name>
<comment type="caution">
    <text evidence="6">The sequence shown here is derived from an EMBL/GenBank/DDBJ whole genome shotgun (WGS) entry which is preliminary data.</text>
</comment>
<dbReference type="InterPro" id="IPR050598">
    <property type="entry name" value="AminoAcid_Transporter"/>
</dbReference>
<dbReference type="RefSeq" id="WP_116302611.1">
    <property type="nucleotide sequence ID" value="NZ_NFZV01000012.1"/>
</dbReference>
<organism evidence="6 7">
    <name type="scientific">Alkalilimnicola ehrlichii</name>
    <dbReference type="NCBI Taxonomy" id="351052"/>
    <lineage>
        <taxon>Bacteria</taxon>
        <taxon>Pseudomonadati</taxon>
        <taxon>Pseudomonadota</taxon>
        <taxon>Gammaproteobacteria</taxon>
        <taxon>Chromatiales</taxon>
        <taxon>Ectothiorhodospiraceae</taxon>
        <taxon>Alkalilimnicola</taxon>
    </lineage>
</organism>
<feature type="transmembrane region" description="Helical" evidence="5">
    <location>
        <begin position="21"/>
        <end position="43"/>
    </location>
</feature>
<feature type="transmembrane region" description="Helical" evidence="5">
    <location>
        <begin position="178"/>
        <end position="196"/>
    </location>
</feature>
<dbReference type="AlphaFoldDB" id="A0A3E0X2G3"/>
<dbReference type="Gene3D" id="1.20.1740.10">
    <property type="entry name" value="Amino acid/polyamine transporter I"/>
    <property type="match status" value="1"/>
</dbReference>
<keyword evidence="2 5" id="KW-0812">Transmembrane</keyword>
<accession>A0A3E0X2G3</accession>
<feature type="transmembrane region" description="Helical" evidence="5">
    <location>
        <begin position="145"/>
        <end position="166"/>
    </location>
</feature>
<dbReference type="Pfam" id="PF13520">
    <property type="entry name" value="AA_permease_2"/>
    <property type="match status" value="1"/>
</dbReference>
<dbReference type="Proteomes" id="UP000256763">
    <property type="component" value="Unassembled WGS sequence"/>
</dbReference>
<dbReference type="PANTHER" id="PTHR11785:SF512">
    <property type="entry name" value="SOBREMESA, ISOFORM B"/>
    <property type="match status" value="1"/>
</dbReference>
<feature type="transmembrane region" description="Helical" evidence="5">
    <location>
        <begin position="100"/>
        <end position="125"/>
    </location>
</feature>
<evidence type="ECO:0008006" key="8">
    <source>
        <dbReference type="Google" id="ProtNLM"/>
    </source>
</evidence>
<proteinExistence type="predicted"/>
<dbReference type="PIRSF" id="PIRSF006060">
    <property type="entry name" value="AA_transporter"/>
    <property type="match status" value="1"/>
</dbReference>
<keyword evidence="7" id="KW-1185">Reference proteome</keyword>
<dbReference type="EMBL" id="NFZW01000003">
    <property type="protein sequence ID" value="RFA38542.1"/>
    <property type="molecule type" value="Genomic_DNA"/>
</dbReference>
<dbReference type="InterPro" id="IPR002293">
    <property type="entry name" value="AA/rel_permease1"/>
</dbReference>
<feature type="transmembrane region" description="Helical" evidence="5">
    <location>
        <begin position="355"/>
        <end position="373"/>
    </location>
</feature>
<dbReference type="OrthoDB" id="9804700at2"/>
<evidence type="ECO:0000256" key="2">
    <source>
        <dbReference type="ARBA" id="ARBA00022692"/>
    </source>
</evidence>
<evidence type="ECO:0000313" key="7">
    <source>
        <dbReference type="Proteomes" id="UP000256763"/>
    </source>
</evidence>
<evidence type="ECO:0000256" key="5">
    <source>
        <dbReference type="SAM" id="Phobius"/>
    </source>
</evidence>
<feature type="transmembrane region" description="Helical" evidence="5">
    <location>
        <begin position="379"/>
        <end position="398"/>
    </location>
</feature>
<feature type="transmembrane region" description="Helical" evidence="5">
    <location>
        <begin position="443"/>
        <end position="460"/>
    </location>
</feature>
<keyword evidence="4 5" id="KW-0472">Membrane</keyword>
<evidence type="ECO:0000313" key="6">
    <source>
        <dbReference type="EMBL" id="RFA38542.1"/>
    </source>
</evidence>
<evidence type="ECO:0000256" key="3">
    <source>
        <dbReference type="ARBA" id="ARBA00022989"/>
    </source>
</evidence>
<gene>
    <name evidence="6" type="ORF">CAL65_04110</name>
</gene>
<feature type="transmembrane region" description="Helical" evidence="5">
    <location>
        <begin position="216"/>
        <end position="239"/>
    </location>
</feature>
<reference evidence="7" key="1">
    <citation type="submission" date="2017-05" db="EMBL/GenBank/DDBJ databases">
        <authorList>
            <person name="Sharma S."/>
            <person name="Sidhu C."/>
            <person name="Pinnaka A.K."/>
        </authorList>
    </citation>
    <scope>NUCLEOTIDE SEQUENCE [LARGE SCALE GENOMIC DNA]</scope>
    <source>
        <strain evidence="7">AK93</strain>
    </source>
</reference>
<dbReference type="GO" id="GO:0016020">
    <property type="term" value="C:membrane"/>
    <property type="evidence" value="ECO:0007669"/>
    <property type="project" value="UniProtKB-SubCell"/>
</dbReference>
<sequence>MKTGDNAIRSDGEVMVEPPRVIGPVAGFCVVAGSMLGVGIFLFPSMVAQEVGSVAAFFFLWVLGGLFALAGASACAELSTLFPRAGGDYVFQREAFGQSVAFASGWLLFIAIFGGSIAGMAVAVVQYQVQALVGYDLSVKPILGLPITAIQWLAIVLIIVLTLLNVAGTRLAARTQVLLTLLPIIGLVMLALYGFATGAKTQPALLAEPSMVAELSFAGFVTGFLLVNFAYSGWINIIYVAGEVREPHRNIPRSMFGATFFVTGLYCLLCAAFIAVLGFSGLAALGWTDAGTGMAQALQSSWLTTAVLILIAVAIITSLNATVLGGARVAYAMAVDGCFWRGAARLSGSGRVPKAALWLQAAFAIALVLTGSFRAIVEMTSIAMFMTGTLSVLAMFALRRRLPGVYRPYRASFYPWLPGLYVVLSCVAIVATAWRGFRLGGEAAYYPILGVLILLVTYLAHRWHVRRRLLPETSY</sequence>
<feature type="transmembrane region" description="Helical" evidence="5">
    <location>
        <begin position="55"/>
        <end position="79"/>
    </location>
</feature>
<comment type="subcellular location">
    <subcellularLocation>
        <location evidence="1">Membrane</location>
        <topology evidence="1">Multi-pass membrane protein</topology>
    </subcellularLocation>
</comment>
<dbReference type="PANTHER" id="PTHR11785">
    <property type="entry name" value="AMINO ACID TRANSPORTER"/>
    <property type="match status" value="1"/>
</dbReference>
<feature type="transmembrane region" description="Helical" evidence="5">
    <location>
        <begin position="307"/>
        <end position="334"/>
    </location>
</feature>
<feature type="transmembrane region" description="Helical" evidence="5">
    <location>
        <begin position="419"/>
        <end position="437"/>
    </location>
</feature>
<feature type="transmembrane region" description="Helical" evidence="5">
    <location>
        <begin position="260"/>
        <end position="287"/>
    </location>
</feature>
<protein>
    <recommendedName>
        <fullName evidence="8">Amino acid permease</fullName>
    </recommendedName>
</protein>